<keyword evidence="3" id="KW-1185">Reference proteome</keyword>
<organism evidence="2 3">
    <name type="scientific">Halogeometricum pallidum JCM 14848</name>
    <dbReference type="NCBI Taxonomy" id="1227487"/>
    <lineage>
        <taxon>Archaea</taxon>
        <taxon>Methanobacteriati</taxon>
        <taxon>Methanobacteriota</taxon>
        <taxon>Stenosarchaea group</taxon>
        <taxon>Halobacteria</taxon>
        <taxon>Halobacteriales</taxon>
        <taxon>Haloferacaceae</taxon>
        <taxon>Halogeometricum</taxon>
    </lineage>
</organism>
<evidence type="ECO:0000256" key="1">
    <source>
        <dbReference type="SAM" id="Phobius"/>
    </source>
</evidence>
<dbReference type="RefSeq" id="WP_008385719.1">
    <property type="nucleotide sequence ID" value="NZ_AOIV01000019.1"/>
</dbReference>
<keyword evidence="1" id="KW-0812">Transmembrane</keyword>
<proteinExistence type="predicted"/>
<evidence type="ECO:0000313" key="2">
    <source>
        <dbReference type="EMBL" id="ELZ31646.1"/>
    </source>
</evidence>
<comment type="caution">
    <text evidence="2">The sequence shown here is derived from an EMBL/GenBank/DDBJ whole genome shotgun (WGS) entry which is preliminary data.</text>
</comment>
<evidence type="ECO:0000313" key="3">
    <source>
        <dbReference type="Proteomes" id="UP000011513"/>
    </source>
</evidence>
<name>M0D845_HALPD</name>
<dbReference type="AlphaFoldDB" id="M0D845"/>
<reference evidence="2 3" key="1">
    <citation type="journal article" date="2014" name="PLoS Genet.">
        <title>Phylogenetically driven sequencing of extremely halophilic archaea reveals strategies for static and dynamic osmo-response.</title>
        <authorList>
            <person name="Becker E.A."/>
            <person name="Seitzer P.M."/>
            <person name="Tritt A."/>
            <person name="Larsen D."/>
            <person name="Krusor M."/>
            <person name="Yao A.I."/>
            <person name="Wu D."/>
            <person name="Madern D."/>
            <person name="Eisen J.A."/>
            <person name="Darling A.E."/>
            <person name="Facciotti M.T."/>
        </authorList>
    </citation>
    <scope>NUCLEOTIDE SEQUENCE [LARGE SCALE GENOMIC DNA]</scope>
    <source>
        <strain evidence="2 3">JCM 14848</strain>
    </source>
</reference>
<protein>
    <submittedName>
        <fullName evidence="2">Uncharacterized protein</fullName>
    </submittedName>
</protein>
<gene>
    <name evidence="2" type="ORF">C474_08232</name>
</gene>
<sequence>MTPALSPAALSASAAHAALVAPAPLHGGAAAPASTPVPHWSVLLVAVIGLWVAIAAGVLACDRVLARLGATE</sequence>
<dbReference type="Proteomes" id="UP000011513">
    <property type="component" value="Unassembled WGS sequence"/>
</dbReference>
<dbReference type="InParanoid" id="M0D845"/>
<feature type="transmembrane region" description="Helical" evidence="1">
    <location>
        <begin position="41"/>
        <end position="61"/>
    </location>
</feature>
<keyword evidence="1" id="KW-0472">Membrane</keyword>
<dbReference type="EMBL" id="AOIV01000019">
    <property type="protein sequence ID" value="ELZ31646.1"/>
    <property type="molecule type" value="Genomic_DNA"/>
</dbReference>
<accession>M0D845</accession>
<keyword evidence="1" id="KW-1133">Transmembrane helix</keyword>